<dbReference type="Pfam" id="PF09538">
    <property type="entry name" value="FYDLN_acid"/>
    <property type="match status" value="1"/>
</dbReference>
<dbReference type="InterPro" id="IPR012644">
    <property type="entry name" value="CHP02300_FYDLN_acid"/>
</dbReference>
<evidence type="ECO:0000313" key="3">
    <source>
        <dbReference type="Proteomes" id="UP000694001"/>
    </source>
</evidence>
<dbReference type="NCBIfam" id="TIGR02300">
    <property type="entry name" value="FYDLN_acid"/>
    <property type="match status" value="1"/>
</dbReference>
<dbReference type="AlphaFoldDB" id="A0A975YI80"/>
<dbReference type="EMBL" id="CP076448">
    <property type="protein sequence ID" value="QXM23365.1"/>
    <property type="molecule type" value="Genomic_DNA"/>
</dbReference>
<dbReference type="KEGG" id="elio:KO353_08365"/>
<reference evidence="2" key="1">
    <citation type="submission" date="2021-06" db="EMBL/GenBank/DDBJ databases">
        <title>Elioraea tepida, sp. nov., a moderately thermophilic aerobic anoxygenic phototrophic bacterium isolated from an alkaline siliceous hot spring mat community in Yellowstone National Park, WY, USA.</title>
        <authorList>
            <person name="Saini M.K."/>
            <person name="Yoshida S."/>
            <person name="Sebastian A."/>
            <person name="Hirose S."/>
            <person name="Hara E."/>
            <person name="Tamaki H."/>
            <person name="Soulier N.T."/>
            <person name="Albert I."/>
            <person name="Hanada S."/>
            <person name="Bryant D.A."/>
            <person name="Tank M."/>
        </authorList>
    </citation>
    <scope>NUCLEOTIDE SEQUENCE</scope>
    <source>
        <strain evidence="2">MS-P2</strain>
    </source>
</reference>
<evidence type="ECO:0000313" key="2">
    <source>
        <dbReference type="EMBL" id="QXM23365.1"/>
    </source>
</evidence>
<sequence length="110" mass="11886">MAKPELGLKRVCVACNAKFYDLMRSPAVCPKCGTEQPAELPRARRAAAVPADARAKRPAAAPVPEDVELEVVADEAEDDAVLEDADELEDSPDELAADIEVEPNENDEDR</sequence>
<keyword evidence="3" id="KW-1185">Reference proteome</keyword>
<dbReference type="Proteomes" id="UP000694001">
    <property type="component" value="Chromosome"/>
</dbReference>
<dbReference type="RefSeq" id="WP_218284225.1">
    <property type="nucleotide sequence ID" value="NZ_CP076448.1"/>
</dbReference>
<name>A0A975YI80_9PROT</name>
<gene>
    <name evidence="2" type="ORF">KO353_08365</name>
</gene>
<organism evidence="2 3">
    <name type="scientific">Elioraea tepida</name>
    <dbReference type="NCBI Taxonomy" id="2843330"/>
    <lineage>
        <taxon>Bacteria</taxon>
        <taxon>Pseudomonadati</taxon>
        <taxon>Pseudomonadota</taxon>
        <taxon>Alphaproteobacteria</taxon>
        <taxon>Acetobacterales</taxon>
        <taxon>Elioraeaceae</taxon>
        <taxon>Elioraea</taxon>
    </lineage>
</organism>
<protein>
    <submittedName>
        <fullName evidence="2">TIGR02300 family protein</fullName>
    </submittedName>
</protein>
<proteinExistence type="predicted"/>
<accession>A0A975YI80</accession>
<feature type="region of interest" description="Disordered" evidence="1">
    <location>
        <begin position="74"/>
        <end position="110"/>
    </location>
</feature>
<evidence type="ECO:0000256" key="1">
    <source>
        <dbReference type="SAM" id="MobiDB-lite"/>
    </source>
</evidence>